<protein>
    <submittedName>
        <fullName evidence="7">OmpA/MotB protein</fullName>
    </submittedName>
</protein>
<evidence type="ECO:0000256" key="1">
    <source>
        <dbReference type="ARBA" id="ARBA00004442"/>
    </source>
</evidence>
<evidence type="ECO:0000259" key="6">
    <source>
        <dbReference type="PROSITE" id="PS51123"/>
    </source>
</evidence>
<dbReference type="InterPro" id="IPR027367">
    <property type="entry name" value="Gly-zipper_YMGG"/>
</dbReference>
<dbReference type="EMBL" id="AP014800">
    <property type="protein sequence ID" value="BAQ70544.1"/>
    <property type="molecule type" value="Genomic_DNA"/>
</dbReference>
<dbReference type="Proteomes" id="UP000064912">
    <property type="component" value="Chromosome"/>
</dbReference>
<proteinExistence type="predicted"/>
<dbReference type="PATRIC" id="fig|35806.4.peg.3501"/>
<dbReference type="InterPro" id="IPR050330">
    <property type="entry name" value="Bact_OuterMem_StrucFunc"/>
</dbReference>
<evidence type="ECO:0000256" key="2">
    <source>
        <dbReference type="ARBA" id="ARBA00023136"/>
    </source>
</evidence>
<dbReference type="InterPro" id="IPR006665">
    <property type="entry name" value="OmpA-like"/>
</dbReference>
<keyword evidence="3" id="KW-0998">Cell outer membrane</keyword>
<evidence type="ECO:0000313" key="7">
    <source>
        <dbReference type="EMBL" id="BAQ70544.1"/>
    </source>
</evidence>
<dbReference type="InterPro" id="IPR036737">
    <property type="entry name" value="OmpA-like_sf"/>
</dbReference>
<feature type="domain" description="OmpA-like" evidence="6">
    <location>
        <begin position="104"/>
        <end position="221"/>
    </location>
</feature>
<evidence type="ECO:0000256" key="3">
    <source>
        <dbReference type="ARBA" id="ARBA00023237"/>
    </source>
</evidence>
<dbReference type="GO" id="GO:0009279">
    <property type="term" value="C:cell outer membrane"/>
    <property type="evidence" value="ECO:0007669"/>
    <property type="project" value="UniProtKB-SubCell"/>
</dbReference>
<evidence type="ECO:0000256" key="4">
    <source>
        <dbReference type="PROSITE-ProRule" id="PRU00473"/>
    </source>
</evidence>
<dbReference type="GeneID" id="93537690"/>
<dbReference type="AlphaFoldDB" id="A0A0D6B736"/>
<dbReference type="CDD" id="cd07185">
    <property type="entry name" value="OmpA_C-like"/>
    <property type="match status" value="1"/>
</dbReference>
<dbReference type="PRINTS" id="PR01021">
    <property type="entry name" value="OMPADOMAIN"/>
</dbReference>
<name>A0A0D6B736_RHOSU</name>
<gene>
    <name evidence="7" type="ORF">NHU_03410</name>
</gene>
<dbReference type="PANTHER" id="PTHR30329">
    <property type="entry name" value="STATOR ELEMENT OF FLAGELLAR MOTOR COMPLEX"/>
    <property type="match status" value="1"/>
</dbReference>
<dbReference type="eggNOG" id="COG2885">
    <property type="taxonomic scope" value="Bacteria"/>
</dbReference>
<dbReference type="SUPFAM" id="SSF103088">
    <property type="entry name" value="OmpA-like"/>
    <property type="match status" value="1"/>
</dbReference>
<feature type="chain" id="PRO_5009761233" evidence="5">
    <location>
        <begin position="20"/>
        <end position="221"/>
    </location>
</feature>
<evidence type="ECO:0000313" key="8">
    <source>
        <dbReference type="Proteomes" id="UP000064912"/>
    </source>
</evidence>
<feature type="signal peptide" evidence="5">
    <location>
        <begin position="1"/>
        <end position="19"/>
    </location>
</feature>
<dbReference type="PANTHER" id="PTHR30329:SF21">
    <property type="entry name" value="LIPOPROTEIN YIAD-RELATED"/>
    <property type="match status" value="1"/>
</dbReference>
<dbReference type="RefSeq" id="WP_042456505.1">
    <property type="nucleotide sequence ID" value="NZ_CP015421.1"/>
</dbReference>
<dbReference type="Pfam" id="PF00691">
    <property type="entry name" value="OmpA"/>
    <property type="match status" value="1"/>
</dbReference>
<dbReference type="PRINTS" id="PR01023">
    <property type="entry name" value="NAFLGMOTY"/>
</dbReference>
<dbReference type="Pfam" id="PF13441">
    <property type="entry name" value="Gly-zipper_YMGG"/>
    <property type="match status" value="1"/>
</dbReference>
<dbReference type="KEGG" id="rsu:NHU_03410"/>
<comment type="subcellular location">
    <subcellularLocation>
        <location evidence="1">Cell outer membrane</location>
    </subcellularLocation>
</comment>
<organism evidence="7 8">
    <name type="scientific">Rhodovulum sulfidophilum</name>
    <name type="common">Rhodobacter sulfidophilus</name>
    <dbReference type="NCBI Taxonomy" id="35806"/>
    <lineage>
        <taxon>Bacteria</taxon>
        <taxon>Pseudomonadati</taxon>
        <taxon>Pseudomonadota</taxon>
        <taxon>Alphaproteobacteria</taxon>
        <taxon>Rhodobacterales</taxon>
        <taxon>Paracoccaceae</taxon>
        <taxon>Rhodovulum</taxon>
    </lineage>
</organism>
<keyword evidence="2 4" id="KW-0472">Membrane</keyword>
<dbReference type="PROSITE" id="PS51123">
    <property type="entry name" value="OMPA_2"/>
    <property type="match status" value="1"/>
</dbReference>
<dbReference type="InterPro" id="IPR006664">
    <property type="entry name" value="OMP_bac"/>
</dbReference>
<dbReference type="PROSITE" id="PS51257">
    <property type="entry name" value="PROKAR_LIPOPROTEIN"/>
    <property type="match status" value="1"/>
</dbReference>
<sequence>MIRPSKPLLLTIAAVLALGACTDPSVQTGDARQRTKEGAAIGAGLGAVTGLIASNRGGNDAKSALIGAAVGAAAGAAIGNNLDKQAAELRQNFDSNRIGVVNTGNALVVTMPQDILFATDSAAIQSGLRADLQTLAYSLNDYPDTTVDVIGHTDNTGSASYNQQLSTRRASAVASVLTGAGVNSSRVRAYGRGEEQPIASNLSPEGRAQNRRVEIVIRPVS</sequence>
<accession>A0A0D6B736</accession>
<dbReference type="Gene3D" id="3.30.1330.60">
    <property type="entry name" value="OmpA-like domain"/>
    <property type="match status" value="1"/>
</dbReference>
<keyword evidence="5" id="KW-0732">Signal</keyword>
<evidence type="ECO:0000256" key="5">
    <source>
        <dbReference type="SAM" id="SignalP"/>
    </source>
</evidence>
<reference evidence="7 8" key="1">
    <citation type="submission" date="2015-02" db="EMBL/GenBank/DDBJ databases">
        <title>Genome sequene of Rhodovulum sulfidophilum DSM 2351.</title>
        <authorList>
            <person name="Nagao N."/>
        </authorList>
    </citation>
    <scope>NUCLEOTIDE SEQUENCE [LARGE SCALE GENOMIC DNA]</scope>
    <source>
        <strain evidence="7 8">DSM 2351</strain>
    </source>
</reference>